<evidence type="ECO:0000256" key="7">
    <source>
        <dbReference type="ARBA" id="ARBA00023170"/>
    </source>
</evidence>
<feature type="transmembrane region" description="Helical" evidence="10">
    <location>
        <begin position="58"/>
        <end position="80"/>
    </location>
</feature>
<accession>B3S3F5</accession>
<gene>
    <name evidence="12" type="ORF">TRIADDRAFT_58699</name>
</gene>
<evidence type="ECO:0000313" key="13">
    <source>
        <dbReference type="Proteomes" id="UP000009022"/>
    </source>
</evidence>
<organism evidence="12 13">
    <name type="scientific">Trichoplax adhaerens</name>
    <name type="common">Trichoplax reptans</name>
    <dbReference type="NCBI Taxonomy" id="10228"/>
    <lineage>
        <taxon>Eukaryota</taxon>
        <taxon>Metazoa</taxon>
        <taxon>Placozoa</taxon>
        <taxon>Uniplacotomia</taxon>
        <taxon>Trichoplacea</taxon>
        <taxon>Trichoplacidae</taxon>
        <taxon>Trichoplax</taxon>
    </lineage>
</organism>
<keyword evidence="13" id="KW-1185">Reference proteome</keyword>
<dbReference type="GO" id="GO:0008020">
    <property type="term" value="F:G protein-coupled photoreceptor activity"/>
    <property type="evidence" value="ECO:0000318"/>
    <property type="project" value="GO_Central"/>
</dbReference>
<dbReference type="PROSITE" id="PS50262">
    <property type="entry name" value="G_PROTEIN_RECEP_F1_2"/>
    <property type="match status" value="1"/>
</dbReference>
<dbReference type="InParanoid" id="B3S3F5"/>
<dbReference type="PANTHER" id="PTHR24228:SF72">
    <property type="entry name" value="G-PROTEIN COUPLED RECEPTORS FAMILY 1 PROFILE DOMAIN-CONTAINING PROTEIN"/>
    <property type="match status" value="1"/>
</dbReference>
<dbReference type="OMA" id="VEMACIP"/>
<name>B3S3F5_TRIAD</name>
<feature type="compositionally biased region" description="Polar residues" evidence="9">
    <location>
        <begin position="325"/>
        <end position="348"/>
    </location>
</feature>
<dbReference type="GO" id="GO:0007602">
    <property type="term" value="P:phototransduction"/>
    <property type="evidence" value="ECO:0000318"/>
    <property type="project" value="GO_Central"/>
</dbReference>
<dbReference type="KEGG" id="tad:TRIADDRAFT_58699"/>
<dbReference type="GO" id="GO:0005886">
    <property type="term" value="C:plasma membrane"/>
    <property type="evidence" value="ECO:0000318"/>
    <property type="project" value="GO_Central"/>
</dbReference>
<protein>
    <recommendedName>
        <fullName evidence="11">G-protein coupled receptors family 1 profile domain-containing protein</fullName>
    </recommendedName>
</protein>
<keyword evidence="8" id="KW-0807">Transducer</keyword>
<dbReference type="Proteomes" id="UP000009022">
    <property type="component" value="Unassembled WGS sequence"/>
</dbReference>
<feature type="transmembrane region" description="Helical" evidence="10">
    <location>
        <begin position="86"/>
        <end position="114"/>
    </location>
</feature>
<dbReference type="EMBL" id="DS985248">
    <property type="protein sequence ID" value="EDV22958.1"/>
    <property type="molecule type" value="Genomic_DNA"/>
</dbReference>
<dbReference type="OrthoDB" id="5951059at2759"/>
<keyword evidence="4 10" id="KW-1133">Transmembrane helix</keyword>
<evidence type="ECO:0000256" key="6">
    <source>
        <dbReference type="ARBA" id="ARBA00023136"/>
    </source>
</evidence>
<feature type="domain" description="G-protein coupled receptors family 1 profile" evidence="11">
    <location>
        <begin position="37"/>
        <end position="286"/>
    </location>
</feature>
<dbReference type="SUPFAM" id="SSF81321">
    <property type="entry name" value="Family A G protein-coupled receptor-like"/>
    <property type="match status" value="1"/>
</dbReference>
<dbReference type="RefSeq" id="XP_002114824.1">
    <property type="nucleotide sequence ID" value="XM_002114788.1"/>
</dbReference>
<evidence type="ECO:0000256" key="8">
    <source>
        <dbReference type="ARBA" id="ARBA00023224"/>
    </source>
</evidence>
<feature type="transmembrane region" description="Helical" evidence="10">
    <location>
        <begin position="266"/>
        <end position="288"/>
    </location>
</feature>
<dbReference type="CTD" id="6755863"/>
<keyword evidence="5" id="KW-0297">G-protein coupled receptor</keyword>
<evidence type="ECO:0000256" key="5">
    <source>
        <dbReference type="ARBA" id="ARBA00023040"/>
    </source>
</evidence>
<feature type="transmembrane region" description="Helical" evidence="10">
    <location>
        <begin position="191"/>
        <end position="209"/>
    </location>
</feature>
<sequence length="392" mass="44614">MSTNSTPCINSTCGTPSEWIATKIGIIVFIIITAVLGNLLASIAILNERRMRTATNILLLNLALLDFLTALGRLPLYLINIVADRYYYGVVWCNIHSTISGICFIGSIYTLMFISYFRYRIICRSTTTRPKRHHAIYVSIFVWLWSTFVALWPILGWSANEFNPVEMACIPTWSVGISGLINGILEVVIDFLLPFSIIIFCYIRIYIYLKKKRPALKSSRSKRQSALVTRTMGIVILAFVLCYAPWSVIVFIVIPFGQENVYIPTGFYFITTVLVFINSSINPVIYGFQIPQFRQQYRRIICPCKKSNMITPSEGEPSSIKPRTCSHSGQKTQIPEESFSFNRRTASESGHYRKSKRSYVMQNQITARPMELKRSDEAYYSDADNSAAKTYG</sequence>
<dbReference type="GO" id="GO:0071482">
    <property type="term" value="P:cellular response to light stimulus"/>
    <property type="evidence" value="ECO:0000318"/>
    <property type="project" value="GO_Central"/>
</dbReference>
<evidence type="ECO:0000313" key="12">
    <source>
        <dbReference type="EMBL" id="EDV22958.1"/>
    </source>
</evidence>
<evidence type="ECO:0000256" key="10">
    <source>
        <dbReference type="SAM" id="Phobius"/>
    </source>
</evidence>
<dbReference type="Pfam" id="PF00001">
    <property type="entry name" value="7tm_1"/>
    <property type="match status" value="1"/>
</dbReference>
<dbReference type="STRING" id="10228.B3S3F5"/>
<feature type="transmembrane region" description="Helical" evidence="10">
    <location>
        <begin position="135"/>
        <end position="155"/>
    </location>
</feature>
<dbReference type="PRINTS" id="PR00237">
    <property type="entry name" value="GPCRRHODOPSN"/>
</dbReference>
<feature type="region of interest" description="Disordered" evidence="9">
    <location>
        <begin position="312"/>
        <end position="358"/>
    </location>
</feature>
<feature type="transmembrane region" description="Helical" evidence="10">
    <location>
        <begin position="230"/>
        <end position="254"/>
    </location>
</feature>
<evidence type="ECO:0000259" key="11">
    <source>
        <dbReference type="PROSITE" id="PS50262"/>
    </source>
</evidence>
<evidence type="ECO:0000256" key="4">
    <source>
        <dbReference type="ARBA" id="ARBA00022989"/>
    </source>
</evidence>
<dbReference type="CDD" id="cd00637">
    <property type="entry name" value="7tm_classA_rhodopsin-like"/>
    <property type="match status" value="1"/>
</dbReference>
<keyword evidence="7" id="KW-0675">Receptor</keyword>
<reference evidence="12 13" key="1">
    <citation type="journal article" date="2008" name="Nature">
        <title>The Trichoplax genome and the nature of placozoans.</title>
        <authorList>
            <person name="Srivastava M."/>
            <person name="Begovic E."/>
            <person name="Chapman J."/>
            <person name="Putnam N.H."/>
            <person name="Hellsten U."/>
            <person name="Kawashima T."/>
            <person name="Kuo A."/>
            <person name="Mitros T."/>
            <person name="Salamov A."/>
            <person name="Carpenter M.L."/>
            <person name="Signorovitch A.Y."/>
            <person name="Moreno M.A."/>
            <person name="Kamm K."/>
            <person name="Grimwood J."/>
            <person name="Schmutz J."/>
            <person name="Shapiro H."/>
            <person name="Grigoriev I.V."/>
            <person name="Buss L.W."/>
            <person name="Schierwater B."/>
            <person name="Dellaporta S.L."/>
            <person name="Rokhsar D.S."/>
        </authorList>
    </citation>
    <scope>NUCLEOTIDE SEQUENCE [LARGE SCALE GENOMIC DNA]</scope>
    <source>
        <strain evidence="12 13">Grell-BS-1999</strain>
    </source>
</reference>
<evidence type="ECO:0000256" key="1">
    <source>
        <dbReference type="ARBA" id="ARBA00004651"/>
    </source>
</evidence>
<dbReference type="GO" id="GO:0007186">
    <property type="term" value="P:G protein-coupled receptor signaling pathway"/>
    <property type="evidence" value="ECO:0000318"/>
    <property type="project" value="GO_Central"/>
</dbReference>
<proteinExistence type="predicted"/>
<dbReference type="PhylomeDB" id="B3S3F5"/>
<evidence type="ECO:0000256" key="3">
    <source>
        <dbReference type="ARBA" id="ARBA00022692"/>
    </source>
</evidence>
<dbReference type="Gene3D" id="1.20.1070.10">
    <property type="entry name" value="Rhodopsin 7-helix transmembrane proteins"/>
    <property type="match status" value="1"/>
</dbReference>
<dbReference type="InterPro" id="IPR017452">
    <property type="entry name" value="GPCR_Rhodpsn_7TM"/>
</dbReference>
<dbReference type="GeneID" id="6755863"/>
<keyword evidence="6 10" id="KW-0472">Membrane</keyword>
<evidence type="ECO:0000256" key="2">
    <source>
        <dbReference type="ARBA" id="ARBA00022475"/>
    </source>
</evidence>
<dbReference type="eggNOG" id="KOG3656">
    <property type="taxonomic scope" value="Eukaryota"/>
</dbReference>
<dbReference type="PANTHER" id="PTHR24228">
    <property type="entry name" value="B2 BRADYKININ RECEPTOR/ANGIOTENSIN II RECEPTOR"/>
    <property type="match status" value="1"/>
</dbReference>
<dbReference type="AlphaFoldDB" id="B3S3F5"/>
<comment type="subcellular location">
    <subcellularLocation>
        <location evidence="1">Cell membrane</location>
        <topology evidence="1">Multi-pass membrane protein</topology>
    </subcellularLocation>
</comment>
<dbReference type="FunCoup" id="B3S3F5">
    <property type="interactions" value="126"/>
</dbReference>
<dbReference type="HOGENOM" id="CLU_009579_3_3_1"/>
<evidence type="ECO:0000256" key="9">
    <source>
        <dbReference type="SAM" id="MobiDB-lite"/>
    </source>
</evidence>
<dbReference type="SMART" id="SM01381">
    <property type="entry name" value="7TM_GPCR_Srsx"/>
    <property type="match status" value="1"/>
</dbReference>
<keyword evidence="3 10" id="KW-0812">Transmembrane</keyword>
<dbReference type="InterPro" id="IPR000276">
    <property type="entry name" value="GPCR_Rhodpsn"/>
</dbReference>
<feature type="transmembrane region" description="Helical" evidence="10">
    <location>
        <begin position="24"/>
        <end position="46"/>
    </location>
</feature>
<keyword evidence="2" id="KW-1003">Cell membrane</keyword>